<evidence type="ECO:0000259" key="6">
    <source>
        <dbReference type="PROSITE" id="PS50240"/>
    </source>
</evidence>
<evidence type="ECO:0000256" key="4">
    <source>
        <dbReference type="ARBA" id="ARBA00023157"/>
    </source>
</evidence>
<evidence type="ECO:0000256" key="3">
    <source>
        <dbReference type="ARBA" id="ARBA00022825"/>
    </source>
</evidence>
<dbReference type="Gene3D" id="2.40.10.10">
    <property type="entry name" value="Trypsin-like serine proteases"/>
    <property type="match status" value="1"/>
</dbReference>
<name>A0A3B4AMR4_9GOBI</name>
<dbReference type="Proteomes" id="UP000261520">
    <property type="component" value="Unplaced"/>
</dbReference>
<reference evidence="7" key="2">
    <citation type="submission" date="2025-09" db="UniProtKB">
        <authorList>
            <consortium name="Ensembl"/>
        </authorList>
    </citation>
    <scope>IDENTIFICATION</scope>
</reference>
<dbReference type="SMART" id="SM00020">
    <property type="entry name" value="Tryp_SPc"/>
    <property type="match status" value="1"/>
</dbReference>
<dbReference type="GO" id="GO:0006508">
    <property type="term" value="P:proteolysis"/>
    <property type="evidence" value="ECO:0007669"/>
    <property type="project" value="UniProtKB-KW"/>
</dbReference>
<accession>A0A3B4AMR4</accession>
<keyword evidence="2" id="KW-0378">Hydrolase</keyword>
<dbReference type="PANTHER" id="PTHR24271">
    <property type="entry name" value="KALLIKREIN-RELATED"/>
    <property type="match status" value="1"/>
</dbReference>
<dbReference type="GO" id="GO:0004252">
    <property type="term" value="F:serine-type endopeptidase activity"/>
    <property type="evidence" value="ECO:0007669"/>
    <property type="project" value="InterPro"/>
</dbReference>
<dbReference type="Pfam" id="PF00089">
    <property type="entry name" value="Trypsin"/>
    <property type="match status" value="1"/>
</dbReference>
<evidence type="ECO:0000256" key="2">
    <source>
        <dbReference type="ARBA" id="ARBA00022801"/>
    </source>
</evidence>
<organism evidence="7 8">
    <name type="scientific">Periophthalmus magnuspinnatus</name>
    <dbReference type="NCBI Taxonomy" id="409849"/>
    <lineage>
        <taxon>Eukaryota</taxon>
        <taxon>Metazoa</taxon>
        <taxon>Chordata</taxon>
        <taxon>Craniata</taxon>
        <taxon>Vertebrata</taxon>
        <taxon>Euteleostomi</taxon>
        <taxon>Actinopterygii</taxon>
        <taxon>Neopterygii</taxon>
        <taxon>Teleostei</taxon>
        <taxon>Neoteleostei</taxon>
        <taxon>Acanthomorphata</taxon>
        <taxon>Gobiaria</taxon>
        <taxon>Gobiiformes</taxon>
        <taxon>Gobioidei</taxon>
        <taxon>Gobiidae</taxon>
        <taxon>Oxudercinae</taxon>
        <taxon>Periophthalmus</taxon>
    </lineage>
</organism>
<evidence type="ECO:0000256" key="1">
    <source>
        <dbReference type="ARBA" id="ARBA00022670"/>
    </source>
</evidence>
<dbReference type="FunFam" id="2.40.10.10:FF:000036">
    <property type="entry name" value="Trypsin beta"/>
    <property type="match status" value="1"/>
</dbReference>
<dbReference type="AlphaFoldDB" id="A0A3B4AMR4"/>
<dbReference type="PRINTS" id="PR00722">
    <property type="entry name" value="CHYMOTRYPSIN"/>
</dbReference>
<dbReference type="PANTHER" id="PTHR24271:SF87">
    <property type="entry name" value="ARGININE ESTERASE-LIKE-RELATED"/>
    <property type="match status" value="1"/>
</dbReference>
<protein>
    <recommendedName>
        <fullName evidence="6">Peptidase S1 domain-containing protein</fullName>
    </recommendedName>
</protein>
<dbReference type="PROSITE" id="PS50240">
    <property type="entry name" value="TRYPSIN_DOM"/>
    <property type="match status" value="1"/>
</dbReference>
<dbReference type="FunFam" id="2.40.10.10:FF:000068">
    <property type="entry name" value="transmembrane protease serine 2"/>
    <property type="match status" value="1"/>
</dbReference>
<reference evidence="7" key="1">
    <citation type="submission" date="2025-08" db="UniProtKB">
        <authorList>
            <consortium name="Ensembl"/>
        </authorList>
    </citation>
    <scope>IDENTIFICATION</scope>
</reference>
<dbReference type="SUPFAM" id="SSF50494">
    <property type="entry name" value="Trypsin-like serine proteases"/>
    <property type="match status" value="1"/>
</dbReference>
<feature type="signal peptide" evidence="5">
    <location>
        <begin position="1"/>
        <end position="22"/>
    </location>
</feature>
<keyword evidence="3" id="KW-0720">Serine protease</keyword>
<dbReference type="InterPro" id="IPR009003">
    <property type="entry name" value="Peptidase_S1_PA"/>
</dbReference>
<dbReference type="PROSITE" id="PS00134">
    <property type="entry name" value="TRYPSIN_HIS"/>
    <property type="match status" value="1"/>
</dbReference>
<evidence type="ECO:0000313" key="8">
    <source>
        <dbReference type="Proteomes" id="UP000261520"/>
    </source>
</evidence>
<keyword evidence="8" id="KW-1185">Reference proteome</keyword>
<keyword evidence="1" id="KW-0645">Protease</keyword>
<proteinExistence type="predicted"/>
<evidence type="ECO:0000256" key="5">
    <source>
        <dbReference type="SAM" id="SignalP"/>
    </source>
</evidence>
<dbReference type="Ensembl" id="ENSPMGT00000019099.1">
    <property type="protein sequence ID" value="ENSPMGP00000017899.1"/>
    <property type="gene ID" value="ENSPMGG00000014633.1"/>
</dbReference>
<feature type="domain" description="Peptidase S1" evidence="6">
    <location>
        <begin position="25"/>
        <end position="252"/>
    </location>
</feature>
<dbReference type="InterPro" id="IPR043504">
    <property type="entry name" value="Peptidase_S1_PA_chymotrypsin"/>
</dbReference>
<feature type="chain" id="PRO_5017256209" description="Peptidase S1 domain-containing protein" evidence="5">
    <location>
        <begin position="23"/>
        <end position="253"/>
    </location>
</feature>
<sequence length="253" mass="27740">MQGQQMITMFLLLSCLQQTVTGSIIVNGNRVPDGEMQYMASLQDISGHHVCGGFLVSDNFVLTAAHCFDRNLPVRVVLGDHNLKESNNNGQTIEIDKKFKHPSYKNVGFGDDLMLLKLKKRAVLGNGVEVIQLPTVNMKVKADDLCQVAGWGATHTGGRTVDGLMVVKVPIINITTCTEKWGMLPHNVICAGGYTTNRGFCQGDSGGPLVCKNTAVGVVSFNRRFNCNYKDEVPNVFVDISKYVVWILETMSN</sequence>
<dbReference type="InterPro" id="IPR001254">
    <property type="entry name" value="Trypsin_dom"/>
</dbReference>
<keyword evidence="4" id="KW-1015">Disulfide bond</keyword>
<dbReference type="CDD" id="cd00190">
    <property type="entry name" value="Tryp_SPc"/>
    <property type="match status" value="1"/>
</dbReference>
<dbReference type="InterPro" id="IPR018114">
    <property type="entry name" value="TRYPSIN_HIS"/>
</dbReference>
<evidence type="ECO:0000313" key="7">
    <source>
        <dbReference type="Ensembl" id="ENSPMGP00000017899.1"/>
    </source>
</evidence>
<keyword evidence="5" id="KW-0732">Signal</keyword>
<dbReference type="InterPro" id="IPR001314">
    <property type="entry name" value="Peptidase_S1A"/>
</dbReference>